<evidence type="ECO:0000259" key="1">
    <source>
        <dbReference type="Pfam" id="PF13577"/>
    </source>
</evidence>
<dbReference type="Proteomes" id="UP000004931">
    <property type="component" value="Unassembled WGS sequence"/>
</dbReference>
<name>A0YD35_9GAMM</name>
<dbReference type="AlphaFoldDB" id="A0YD35"/>
<dbReference type="InterPro" id="IPR037401">
    <property type="entry name" value="SnoaL-like"/>
</dbReference>
<dbReference type="eggNOG" id="COG5517">
    <property type="taxonomic scope" value="Bacteria"/>
</dbReference>
<dbReference type="InterPro" id="IPR032710">
    <property type="entry name" value="NTF2-like_dom_sf"/>
</dbReference>
<evidence type="ECO:0000313" key="2">
    <source>
        <dbReference type="EMBL" id="EAW31138.1"/>
    </source>
</evidence>
<accession>A0YD35</accession>
<evidence type="ECO:0000313" key="3">
    <source>
        <dbReference type="Proteomes" id="UP000004931"/>
    </source>
</evidence>
<proteinExistence type="predicted"/>
<dbReference type="EMBL" id="AAVT01000004">
    <property type="protein sequence ID" value="EAW31138.1"/>
    <property type="molecule type" value="Genomic_DNA"/>
</dbReference>
<dbReference type="Gene3D" id="3.10.450.50">
    <property type="match status" value="1"/>
</dbReference>
<dbReference type="CDD" id="cd00531">
    <property type="entry name" value="NTF2_like"/>
    <property type="match status" value="1"/>
</dbReference>
<dbReference type="OrthoDB" id="9180262at2"/>
<comment type="caution">
    <text evidence="2">The sequence shown here is derived from an EMBL/GenBank/DDBJ whole genome shotgun (WGS) entry which is preliminary data.</text>
</comment>
<gene>
    <name evidence="2" type="ORF">GP2143_03418</name>
</gene>
<dbReference type="SUPFAM" id="SSF54427">
    <property type="entry name" value="NTF2-like"/>
    <property type="match status" value="1"/>
</dbReference>
<sequence>MSLSTEQKLGIYELLNRAAFAYDERDMVMLEASFAKQASFSMRIAGGDLVGPFEGRDAIMGLMNSSMSEQKDVRRHVISNIFFKEDAAEIIVISNLTLIATVDGESQLLTTGVYRDTVEEEGNSWCIRQRHIDLDKAY</sequence>
<protein>
    <recommendedName>
        <fullName evidence="1">SnoaL-like domain-containing protein</fullName>
    </recommendedName>
</protein>
<keyword evidence="3" id="KW-1185">Reference proteome</keyword>
<feature type="domain" description="SnoaL-like" evidence="1">
    <location>
        <begin position="6"/>
        <end position="131"/>
    </location>
</feature>
<dbReference type="Pfam" id="PF13577">
    <property type="entry name" value="SnoaL_4"/>
    <property type="match status" value="1"/>
</dbReference>
<organism evidence="2 3">
    <name type="scientific">marine gamma proteobacterium HTCC2143</name>
    <dbReference type="NCBI Taxonomy" id="247633"/>
    <lineage>
        <taxon>Bacteria</taxon>
        <taxon>Pseudomonadati</taxon>
        <taxon>Pseudomonadota</taxon>
        <taxon>Gammaproteobacteria</taxon>
        <taxon>Cellvibrionales</taxon>
        <taxon>Spongiibacteraceae</taxon>
        <taxon>BD1-7 clade</taxon>
    </lineage>
</organism>
<dbReference type="STRING" id="247633.GP2143_03418"/>
<reference evidence="2 3" key="1">
    <citation type="journal article" date="2010" name="J. Bacteriol.">
        <title>Genome sequence of the oligotrophic marine Gammaproteobacterium HTCC2143, isolated from the Oregon Coast.</title>
        <authorList>
            <person name="Oh H.M."/>
            <person name="Kang I."/>
            <person name="Ferriera S."/>
            <person name="Giovannoni S.J."/>
            <person name="Cho J.C."/>
        </authorList>
    </citation>
    <scope>NUCLEOTIDE SEQUENCE [LARGE SCALE GENOMIC DNA]</scope>
    <source>
        <strain evidence="2 3">HTCC2143</strain>
    </source>
</reference>